<name>A0A8S1U187_9CILI</name>
<dbReference type="AlphaFoldDB" id="A0A8S1U187"/>
<sequence length="50" mass="6061">MAQAEGDQFTQQFAQASQKFQKYLENIITEQELQQTQEKQGEYEYEYVYE</sequence>
<evidence type="ECO:0000313" key="2">
    <source>
        <dbReference type="Proteomes" id="UP000689195"/>
    </source>
</evidence>
<dbReference type="Proteomes" id="UP000689195">
    <property type="component" value="Unassembled WGS sequence"/>
</dbReference>
<reference evidence="1" key="1">
    <citation type="submission" date="2021-01" db="EMBL/GenBank/DDBJ databases">
        <authorList>
            <consortium name="Genoscope - CEA"/>
            <person name="William W."/>
        </authorList>
    </citation>
    <scope>NUCLEOTIDE SEQUENCE</scope>
</reference>
<evidence type="ECO:0000313" key="1">
    <source>
        <dbReference type="EMBL" id="CAD8156516.1"/>
    </source>
</evidence>
<dbReference type="EMBL" id="CAJJDO010000029">
    <property type="protein sequence ID" value="CAD8156516.1"/>
    <property type="molecule type" value="Genomic_DNA"/>
</dbReference>
<accession>A0A8S1U187</accession>
<comment type="caution">
    <text evidence="1">The sequence shown here is derived from an EMBL/GenBank/DDBJ whole genome shotgun (WGS) entry which is preliminary data.</text>
</comment>
<proteinExistence type="predicted"/>
<protein>
    <submittedName>
        <fullName evidence="1">Uncharacterized protein</fullName>
    </submittedName>
</protein>
<keyword evidence="2" id="KW-1185">Reference proteome</keyword>
<gene>
    <name evidence="1" type="ORF">PPENT_87.1.T0290033</name>
</gene>
<organism evidence="1 2">
    <name type="scientific">Paramecium pentaurelia</name>
    <dbReference type="NCBI Taxonomy" id="43138"/>
    <lineage>
        <taxon>Eukaryota</taxon>
        <taxon>Sar</taxon>
        <taxon>Alveolata</taxon>
        <taxon>Ciliophora</taxon>
        <taxon>Intramacronucleata</taxon>
        <taxon>Oligohymenophorea</taxon>
        <taxon>Peniculida</taxon>
        <taxon>Parameciidae</taxon>
        <taxon>Paramecium</taxon>
    </lineage>
</organism>